<evidence type="ECO:0000256" key="6">
    <source>
        <dbReference type="ARBA" id="ARBA00022490"/>
    </source>
</evidence>
<dbReference type="Proteomes" id="UP000289152">
    <property type="component" value="Unassembled WGS sequence"/>
</dbReference>
<keyword evidence="7" id="KW-0539">Nucleus</keyword>
<comment type="caution">
    <text evidence="10">The sequence shown here is derived from an EMBL/GenBank/DDBJ whole genome shotgun (WGS) entry which is preliminary data.</text>
</comment>
<feature type="domain" description="Essential protein Yae1 N-terminal" evidence="9">
    <location>
        <begin position="43"/>
        <end position="80"/>
    </location>
</feature>
<evidence type="ECO:0000256" key="3">
    <source>
        <dbReference type="ARBA" id="ARBA00007096"/>
    </source>
</evidence>
<evidence type="ECO:0000256" key="1">
    <source>
        <dbReference type="ARBA" id="ARBA00004123"/>
    </source>
</evidence>
<feature type="region of interest" description="Disordered" evidence="8">
    <location>
        <begin position="1"/>
        <end position="29"/>
    </location>
</feature>
<dbReference type="AlphaFoldDB" id="A0A4Q1B7Q2"/>
<dbReference type="VEuPathDB" id="FungiDB:TREMEDRAFT_60221"/>
<name>A0A4Q1B7Q2_TREME</name>
<evidence type="ECO:0000256" key="8">
    <source>
        <dbReference type="SAM" id="MobiDB-lite"/>
    </source>
</evidence>
<dbReference type="InParanoid" id="A0A4Q1B7Q2"/>
<gene>
    <name evidence="10" type="ORF">M231_08050</name>
</gene>
<dbReference type="InterPro" id="IPR019191">
    <property type="entry name" value="Essential_protein_Yae1_N"/>
</dbReference>
<comment type="subcellular location">
    <subcellularLocation>
        <location evidence="2">Cytoplasm</location>
    </subcellularLocation>
    <subcellularLocation>
        <location evidence="1">Nucleus</location>
    </subcellularLocation>
</comment>
<keyword evidence="11" id="KW-1185">Reference proteome</keyword>
<dbReference type="PANTHER" id="PTHR18829:SF0">
    <property type="entry name" value="PROTEIN YAE1 HOMOLOG"/>
    <property type="match status" value="1"/>
</dbReference>
<dbReference type="Pfam" id="PF09811">
    <property type="entry name" value="Yae1_N"/>
    <property type="match status" value="1"/>
</dbReference>
<dbReference type="PANTHER" id="PTHR18829">
    <property type="entry name" value="PROTEIN YAE1 HOMOLOG"/>
    <property type="match status" value="1"/>
</dbReference>
<reference evidence="10 11" key="1">
    <citation type="submission" date="2016-06" db="EMBL/GenBank/DDBJ databases">
        <title>Evolution of pathogenesis and genome organization in the Tremellales.</title>
        <authorList>
            <person name="Cuomo C."/>
            <person name="Litvintseva A."/>
            <person name="Heitman J."/>
            <person name="Chen Y."/>
            <person name="Sun S."/>
            <person name="Springer D."/>
            <person name="Dromer F."/>
            <person name="Young S."/>
            <person name="Zeng Q."/>
            <person name="Chapman S."/>
            <person name="Gujja S."/>
            <person name="Saif S."/>
            <person name="Birren B."/>
        </authorList>
    </citation>
    <scope>NUCLEOTIDE SEQUENCE [LARGE SCALE GENOMIC DNA]</scope>
    <source>
        <strain evidence="10 11">ATCC 28783</strain>
    </source>
</reference>
<evidence type="ECO:0000313" key="10">
    <source>
        <dbReference type="EMBL" id="RXK34698.1"/>
    </source>
</evidence>
<proteinExistence type="inferred from homology"/>
<accession>A0A4Q1B7Q2</accession>
<evidence type="ECO:0000313" key="11">
    <source>
        <dbReference type="Proteomes" id="UP000289152"/>
    </source>
</evidence>
<dbReference type="GO" id="GO:0005634">
    <property type="term" value="C:nucleus"/>
    <property type="evidence" value="ECO:0007669"/>
    <property type="project" value="UniProtKB-SubCell"/>
</dbReference>
<sequence length="286" mass="32228">MDDWLEDSDPIAGPSRTYQQGGAADPLTEREYDRMVARYTDAGYREGITDGKLSTLQQGFDESFELSVPSSRRLGLLRGRTAALLSYHIRKPINSSLTSNSTTRLSNSSTIIKPSVTSFDSVTTSPLNVTRIKNENDIIEVDNEVGGHTEQNNPVFPSRSNVESTEGRVGDSNMDEKRRIEVKQGLKINELVRSKEEIVDILRDLIRELGRVKRVDILPPDLEREAHEREHDELGLVLKPTDERGMEDIQDTLQNLGGAIGGKKEEELLIELEKRLEEIRESLRMV</sequence>
<protein>
    <recommendedName>
        <fullName evidence="5">Protein YAE1</fullName>
    </recommendedName>
    <alternativeName>
        <fullName evidence="4">Protein yae1</fullName>
    </alternativeName>
</protein>
<dbReference type="OrthoDB" id="20086at2759"/>
<dbReference type="GO" id="GO:0005737">
    <property type="term" value="C:cytoplasm"/>
    <property type="evidence" value="ECO:0007669"/>
    <property type="project" value="UniProtKB-SubCell"/>
</dbReference>
<dbReference type="EMBL" id="SDIL01000216">
    <property type="protein sequence ID" value="RXK34698.1"/>
    <property type="molecule type" value="Genomic_DNA"/>
</dbReference>
<feature type="compositionally biased region" description="Polar residues" evidence="8">
    <location>
        <begin position="149"/>
        <end position="164"/>
    </location>
</feature>
<keyword evidence="6" id="KW-0963">Cytoplasm</keyword>
<feature type="compositionally biased region" description="Basic and acidic residues" evidence="8">
    <location>
        <begin position="165"/>
        <end position="174"/>
    </location>
</feature>
<dbReference type="InterPro" id="IPR038881">
    <property type="entry name" value="Yae1-like"/>
</dbReference>
<feature type="region of interest" description="Disordered" evidence="8">
    <location>
        <begin position="146"/>
        <end position="174"/>
    </location>
</feature>
<evidence type="ECO:0000256" key="2">
    <source>
        <dbReference type="ARBA" id="ARBA00004496"/>
    </source>
</evidence>
<comment type="similarity">
    <text evidence="3">Belongs to the YAE1 family.</text>
</comment>
<evidence type="ECO:0000256" key="5">
    <source>
        <dbReference type="ARBA" id="ARBA00018400"/>
    </source>
</evidence>
<evidence type="ECO:0000259" key="9">
    <source>
        <dbReference type="Pfam" id="PF09811"/>
    </source>
</evidence>
<evidence type="ECO:0000256" key="4">
    <source>
        <dbReference type="ARBA" id="ARBA00017286"/>
    </source>
</evidence>
<organism evidence="10 11">
    <name type="scientific">Tremella mesenterica</name>
    <name type="common">Jelly fungus</name>
    <dbReference type="NCBI Taxonomy" id="5217"/>
    <lineage>
        <taxon>Eukaryota</taxon>
        <taxon>Fungi</taxon>
        <taxon>Dikarya</taxon>
        <taxon>Basidiomycota</taxon>
        <taxon>Agaricomycotina</taxon>
        <taxon>Tremellomycetes</taxon>
        <taxon>Tremellales</taxon>
        <taxon>Tremellaceae</taxon>
        <taxon>Tremella</taxon>
    </lineage>
</organism>
<dbReference type="STRING" id="5217.A0A4Q1B7Q2"/>
<evidence type="ECO:0000256" key="7">
    <source>
        <dbReference type="ARBA" id="ARBA00023242"/>
    </source>
</evidence>